<evidence type="ECO:0000313" key="2">
    <source>
        <dbReference type="Proteomes" id="UP000011659"/>
    </source>
</evidence>
<dbReference type="Proteomes" id="UP000011659">
    <property type="component" value="Unassembled WGS sequence"/>
</dbReference>
<dbReference type="InterPro" id="IPR011989">
    <property type="entry name" value="ARM-like"/>
</dbReference>
<dbReference type="GO" id="GO:0016829">
    <property type="term" value="F:lyase activity"/>
    <property type="evidence" value="ECO:0007669"/>
    <property type="project" value="UniProtKB-KW"/>
</dbReference>
<reference evidence="1 2" key="1">
    <citation type="journal article" date="2014" name="PLoS Genet.">
        <title>Phylogenetically driven sequencing of extremely halophilic archaea reveals strategies for static and dynamic osmo-response.</title>
        <authorList>
            <person name="Becker E.A."/>
            <person name="Seitzer P.M."/>
            <person name="Tritt A."/>
            <person name="Larsen D."/>
            <person name="Krusor M."/>
            <person name="Yao A.I."/>
            <person name="Wu D."/>
            <person name="Madern D."/>
            <person name="Eisen J.A."/>
            <person name="Darling A.E."/>
            <person name="Facciotti M.T."/>
        </authorList>
    </citation>
    <scope>NUCLEOTIDE SEQUENCE [LARGE SCALE GENOMIC DNA]</scope>
    <source>
        <strain evidence="1 2">ATCC 33800</strain>
    </source>
</reference>
<dbReference type="InterPro" id="IPR016024">
    <property type="entry name" value="ARM-type_fold"/>
</dbReference>
<keyword evidence="2" id="KW-1185">Reference proteome</keyword>
<dbReference type="OrthoDB" id="142930at2157"/>
<organism evidence="1 2">
    <name type="scientific">Haloarcula marismortui ATCC 33800</name>
    <dbReference type="NCBI Taxonomy" id="662476"/>
    <lineage>
        <taxon>Archaea</taxon>
        <taxon>Methanobacteriati</taxon>
        <taxon>Methanobacteriota</taxon>
        <taxon>Stenosarchaea group</taxon>
        <taxon>Halobacteria</taxon>
        <taxon>Halobacteriales</taxon>
        <taxon>Haloarculaceae</taxon>
        <taxon>Haloarcula</taxon>
    </lineage>
</organism>
<dbReference type="Gene3D" id="1.25.10.10">
    <property type="entry name" value="Leucine-rich Repeat Variant"/>
    <property type="match status" value="1"/>
</dbReference>
<comment type="caution">
    <text evidence="1">The sequence shown here is derived from an EMBL/GenBank/DDBJ whole genome shotgun (WGS) entry which is preliminary data.</text>
</comment>
<sequence>MFNDEPNDNETFLYKLERESEVQKLIAHLKRSRKNYVRRRAATMLGNIAEISDPNERRQAVKALVSAIKTDEDDSVRAAAIDAL</sequence>
<dbReference type="RefSeq" id="WP_004966324.1">
    <property type="nucleotide sequence ID" value="NZ_AOLR01000041.1"/>
</dbReference>
<dbReference type="SUPFAM" id="SSF48371">
    <property type="entry name" value="ARM repeat"/>
    <property type="match status" value="1"/>
</dbReference>
<dbReference type="EMBL" id="AOLR01000041">
    <property type="protein sequence ID" value="EMA09806.1"/>
    <property type="molecule type" value="Genomic_DNA"/>
</dbReference>
<gene>
    <name evidence="1" type="ORF">C436_18806</name>
</gene>
<name>M0JLB6_9EURY</name>
<proteinExistence type="predicted"/>
<dbReference type="Pfam" id="PF13646">
    <property type="entry name" value="HEAT_2"/>
    <property type="match status" value="1"/>
</dbReference>
<evidence type="ECO:0000313" key="1">
    <source>
        <dbReference type="EMBL" id="EMA09806.1"/>
    </source>
</evidence>
<protein>
    <submittedName>
        <fullName evidence="1">Phycocyanin alpha phycocyanobilin lyase-like protein</fullName>
    </submittedName>
</protein>
<accession>M0JLB6</accession>
<dbReference type="AlphaFoldDB" id="M0JLB6"/>
<feature type="non-terminal residue" evidence="1">
    <location>
        <position position="84"/>
    </location>
</feature>
<keyword evidence="1" id="KW-0456">Lyase</keyword>